<protein>
    <submittedName>
        <fullName evidence="1">Uncharacterized protein</fullName>
    </submittedName>
</protein>
<evidence type="ECO:0000313" key="1">
    <source>
        <dbReference type="EMBL" id="CAB4125212.1"/>
    </source>
</evidence>
<organism evidence="1">
    <name type="scientific">uncultured Caudovirales phage</name>
    <dbReference type="NCBI Taxonomy" id="2100421"/>
    <lineage>
        <taxon>Viruses</taxon>
        <taxon>Duplodnaviria</taxon>
        <taxon>Heunggongvirae</taxon>
        <taxon>Uroviricota</taxon>
        <taxon>Caudoviricetes</taxon>
        <taxon>Peduoviridae</taxon>
        <taxon>Maltschvirus</taxon>
        <taxon>Maltschvirus maltsch</taxon>
    </lineage>
</organism>
<accession>A0A6J5KV52</accession>
<dbReference type="EMBL" id="LR796186">
    <property type="protein sequence ID" value="CAB4125212.1"/>
    <property type="molecule type" value="Genomic_DNA"/>
</dbReference>
<reference evidence="1" key="1">
    <citation type="submission" date="2020-04" db="EMBL/GenBank/DDBJ databases">
        <authorList>
            <person name="Chiriac C."/>
            <person name="Salcher M."/>
            <person name="Ghai R."/>
            <person name="Kavagutti S V."/>
        </authorList>
    </citation>
    <scope>NUCLEOTIDE SEQUENCE</scope>
</reference>
<name>A0A6J5KV52_9CAUD</name>
<gene>
    <name evidence="1" type="ORF">UFOVP58_83</name>
</gene>
<proteinExistence type="predicted"/>
<sequence length="45" mass="5467">MNDYEIAIKTIQEFFALTREEAIVRFEKLKVMTAEFYNNVYEEND</sequence>